<dbReference type="InterPro" id="IPR049730">
    <property type="entry name" value="SNF2/RAD54-like_C"/>
</dbReference>
<evidence type="ECO:0000256" key="6">
    <source>
        <dbReference type="ARBA" id="ARBA00023242"/>
    </source>
</evidence>
<dbReference type="InterPro" id="IPR044567">
    <property type="entry name" value="CLSY/DRD1"/>
</dbReference>
<dbReference type="SUPFAM" id="SSF52540">
    <property type="entry name" value="P-loop containing nucleoside triphosphate hydrolases"/>
    <property type="match status" value="2"/>
</dbReference>
<dbReference type="InterPro" id="IPR000330">
    <property type="entry name" value="SNF2_N"/>
</dbReference>
<comment type="subcellular location">
    <subcellularLocation>
        <location evidence="1">Nucleus</location>
    </subcellularLocation>
</comment>
<feature type="compositionally biased region" description="Polar residues" evidence="7">
    <location>
        <begin position="485"/>
        <end position="504"/>
    </location>
</feature>
<dbReference type="InterPro" id="IPR014001">
    <property type="entry name" value="Helicase_ATP-bd"/>
</dbReference>
<keyword evidence="5" id="KW-0067">ATP-binding</keyword>
<evidence type="ECO:0000256" key="1">
    <source>
        <dbReference type="ARBA" id="ARBA00004123"/>
    </source>
</evidence>
<dbReference type="Proteomes" id="UP000631114">
    <property type="component" value="Unassembled WGS sequence"/>
</dbReference>
<feature type="region of interest" description="Disordered" evidence="7">
    <location>
        <begin position="358"/>
        <end position="392"/>
    </location>
</feature>
<keyword evidence="11" id="KW-1185">Reference proteome</keyword>
<feature type="compositionally biased region" description="Polar residues" evidence="7">
    <location>
        <begin position="365"/>
        <end position="379"/>
    </location>
</feature>
<dbReference type="SMART" id="SM00490">
    <property type="entry name" value="HELICc"/>
    <property type="match status" value="1"/>
</dbReference>
<dbReference type="CDD" id="cd18793">
    <property type="entry name" value="SF2_C_SNF"/>
    <property type="match status" value="1"/>
</dbReference>
<dbReference type="Pfam" id="PF00271">
    <property type="entry name" value="Helicase_C"/>
    <property type="match status" value="1"/>
</dbReference>
<name>A0A835LKG1_9MAGN</name>
<feature type="domain" description="Helicase ATP-binding" evidence="8">
    <location>
        <begin position="798"/>
        <end position="998"/>
    </location>
</feature>
<organism evidence="10 11">
    <name type="scientific">Coptis chinensis</name>
    <dbReference type="NCBI Taxonomy" id="261450"/>
    <lineage>
        <taxon>Eukaryota</taxon>
        <taxon>Viridiplantae</taxon>
        <taxon>Streptophyta</taxon>
        <taxon>Embryophyta</taxon>
        <taxon>Tracheophyta</taxon>
        <taxon>Spermatophyta</taxon>
        <taxon>Magnoliopsida</taxon>
        <taxon>Ranunculales</taxon>
        <taxon>Ranunculaceae</taxon>
        <taxon>Coptidoideae</taxon>
        <taxon>Coptis</taxon>
    </lineage>
</organism>
<keyword evidence="3" id="KW-0378">Hydrolase</keyword>
<dbReference type="InterPro" id="IPR038718">
    <property type="entry name" value="SNF2-like_sf"/>
</dbReference>
<evidence type="ECO:0000259" key="8">
    <source>
        <dbReference type="PROSITE" id="PS51192"/>
    </source>
</evidence>
<comment type="caution">
    <text evidence="10">The sequence shown here is derived from an EMBL/GenBank/DDBJ whole genome shotgun (WGS) entry which is preliminary data.</text>
</comment>
<keyword evidence="2" id="KW-0547">Nucleotide-binding</keyword>
<reference evidence="10 11" key="1">
    <citation type="submission" date="2020-10" db="EMBL/GenBank/DDBJ databases">
        <title>The Coptis chinensis genome and diversification of protoberbering-type alkaloids.</title>
        <authorList>
            <person name="Wang B."/>
            <person name="Shu S."/>
            <person name="Song C."/>
            <person name="Liu Y."/>
        </authorList>
    </citation>
    <scope>NUCLEOTIDE SEQUENCE [LARGE SCALE GENOMIC DNA]</scope>
    <source>
        <strain evidence="10">HL-2020</strain>
        <tissue evidence="10">Leaf</tissue>
    </source>
</reference>
<gene>
    <name evidence="10" type="ORF">IFM89_025797</name>
</gene>
<dbReference type="GO" id="GO:0005634">
    <property type="term" value="C:nucleus"/>
    <property type="evidence" value="ECO:0007669"/>
    <property type="project" value="UniProtKB-SubCell"/>
</dbReference>
<keyword evidence="6" id="KW-0539">Nucleus</keyword>
<feature type="region of interest" description="Disordered" evidence="7">
    <location>
        <begin position="479"/>
        <end position="504"/>
    </location>
</feature>
<dbReference type="GO" id="GO:0080188">
    <property type="term" value="P:gene silencing by siRNA-directed DNA methylation"/>
    <property type="evidence" value="ECO:0007669"/>
    <property type="project" value="InterPro"/>
</dbReference>
<dbReference type="Pfam" id="PF00176">
    <property type="entry name" value="SNF2-rel_dom"/>
    <property type="match status" value="1"/>
</dbReference>
<dbReference type="EMBL" id="JADFTS010000007">
    <property type="protein sequence ID" value="KAF9598180.1"/>
    <property type="molecule type" value="Genomic_DNA"/>
</dbReference>
<dbReference type="SMART" id="SM00487">
    <property type="entry name" value="DEXDc"/>
    <property type="match status" value="1"/>
</dbReference>
<evidence type="ECO:0000313" key="10">
    <source>
        <dbReference type="EMBL" id="KAF9598180.1"/>
    </source>
</evidence>
<protein>
    <submittedName>
        <fullName evidence="10">Uncharacterized protein</fullName>
    </submittedName>
</protein>
<dbReference type="GO" id="GO:0016787">
    <property type="term" value="F:hydrolase activity"/>
    <property type="evidence" value="ECO:0007669"/>
    <property type="project" value="UniProtKB-KW"/>
</dbReference>
<dbReference type="PANTHER" id="PTHR45821">
    <property type="entry name" value="SNF2 DOMAIN-CONTAINING PROTEIN CLASSY 2-RELATED"/>
    <property type="match status" value="1"/>
</dbReference>
<dbReference type="PROSITE" id="PS51194">
    <property type="entry name" value="HELICASE_CTER"/>
    <property type="match status" value="1"/>
</dbReference>
<dbReference type="InterPro" id="IPR027417">
    <property type="entry name" value="P-loop_NTPase"/>
</dbReference>
<sequence>MTTTKRNLYRLKSTTYPINSYPFEAFYDGSWCNVERLRIKDGKITTHFEHHGFVTEEKVPVSDFRMRSRKANSFDCTFFLRPGIDVCVFSSDPTETDSCQESLQPAWIDGKINSVERKPHELRCTCKFYVSLNGVHHPVGARKNMAYGEMSELSLDNIAILQQLDRKPCEDGCFRWISSKDCPSKDEARLFRGQFMYDVSWLLVTSTLKGVEFEISSAQDKMLYRVLDGGSDMCLGSGKIVKAINFKFEDGFSRPNVRTFVLELSTKISIQDKIVNFEPFVDPEEDGLAYLSPYDPLFLRRSKRRNTQPERFVSDGGFVRVQSCLPRAKPEKKGNWEEAESFSKGLLESDSDCSIHSYFSEHDSMNNSESKVSEPSTKPQLGEPDTAKNIKRTCITPFTEERCDTNTACERPTDDEGFNGPIQHHNYPRKQKNWWLNYYETWTRHRTPLEENHKRDETTSAPRRLLEEKVLFGKVEQSNKRVKSSMMQSATSKTNTFSVDPLPSNNEDTVLYQEDHVVNHKENGHTVSFNHARGGSSGNQKENMSTRKNKEVVKRLKKKGSSKEYSKSSFLSRKEMYDDGRTYRKKFITASEYYEIIERCMKNIDSQIEKHQEPAVYLWEKIVSNQQWKLPRTPPSSDLVEDPELEDLWKEMEMSRDLYHTHEESLADVSVTVNKPSVDARHSCQHEYVMNEEIGAICRLCRSVGTEIRYILPPFMERTCRMRSMEYDETKLSGGNTDLDLDLFVKPASSKEKSIQEENVNVRTLIPDLWNKLHTHQKSAFEFLWKNIAGSLIPAGMGVSLGRTGGCVISHSPGAGKTLLIISFLLSYLKLFPGKRPLILCPKTILHTWYKEFKKWGVSVPVYQIRARRCYLNDRKIQKGSSGGELKVNRDVMHTVDCLEKLQKWHERSSVLLMSYSAFTSIVKGNLTFKHWSYMARILRESPGLLILDEGHNPRGNQSMLRKSLMQINTEKRILLSGTLFQNNFEEYFNTLCLARPGFISEVLRALDPRRHRYGKDCYRIYKEKRARKLFVEMISNRINSKVDEERRKGLNLLKKLTNDFIDVYESGASERLPGLKSYKLLFKPTLMQQEFLAMLQKDGSHRKFSLELELLVTFVSIHPWLVSTTTCSGQYYSTDVLEELKQYKLDIKKGSKVRFVVNLVRRCNIKNEKVLIFCRNHAPIKLFVDIFHKIFSWEKGEQVLELHGEQESFERSRVIDQFEEPGSSSKVLLASICACSEGISLTAASRVVLLDPEWNPSKTKQAVARAFRPGQERVVHVYQLLLSGTLDENKQGRNTWKERISRMLIVGAGKEDSSSRQVEDVDDEVLKDIMDEDHGESIHMIMKDDEKLPGCSVRSCDVFS</sequence>
<accession>A0A835LKG1</accession>
<evidence type="ECO:0000256" key="2">
    <source>
        <dbReference type="ARBA" id="ARBA00022741"/>
    </source>
</evidence>
<evidence type="ECO:0000256" key="3">
    <source>
        <dbReference type="ARBA" id="ARBA00022801"/>
    </source>
</evidence>
<keyword evidence="4" id="KW-0347">Helicase</keyword>
<feature type="domain" description="Helicase C-terminal" evidence="9">
    <location>
        <begin position="1156"/>
        <end position="1323"/>
    </location>
</feature>
<feature type="compositionally biased region" description="Basic and acidic residues" evidence="7">
    <location>
        <begin position="544"/>
        <end position="554"/>
    </location>
</feature>
<feature type="region of interest" description="Disordered" evidence="7">
    <location>
        <begin position="527"/>
        <end position="558"/>
    </location>
</feature>
<dbReference type="InterPro" id="IPR001650">
    <property type="entry name" value="Helicase_C-like"/>
</dbReference>
<dbReference type="PROSITE" id="PS51192">
    <property type="entry name" value="HELICASE_ATP_BIND_1"/>
    <property type="match status" value="1"/>
</dbReference>
<evidence type="ECO:0000256" key="7">
    <source>
        <dbReference type="SAM" id="MobiDB-lite"/>
    </source>
</evidence>
<dbReference type="PANTHER" id="PTHR45821:SF2">
    <property type="entry name" value="SNF2 DOMAIN-CONTAINING PROTEIN CLASSY 2"/>
    <property type="match status" value="1"/>
</dbReference>
<evidence type="ECO:0000259" key="9">
    <source>
        <dbReference type="PROSITE" id="PS51194"/>
    </source>
</evidence>
<dbReference type="GO" id="GO:0004386">
    <property type="term" value="F:helicase activity"/>
    <property type="evidence" value="ECO:0007669"/>
    <property type="project" value="UniProtKB-KW"/>
</dbReference>
<dbReference type="OrthoDB" id="448448at2759"/>
<dbReference type="Gene3D" id="3.40.50.10810">
    <property type="entry name" value="Tandem AAA-ATPase domain"/>
    <property type="match status" value="1"/>
</dbReference>
<dbReference type="Gene3D" id="3.40.50.300">
    <property type="entry name" value="P-loop containing nucleotide triphosphate hydrolases"/>
    <property type="match status" value="1"/>
</dbReference>
<evidence type="ECO:0000313" key="11">
    <source>
        <dbReference type="Proteomes" id="UP000631114"/>
    </source>
</evidence>
<proteinExistence type="predicted"/>
<evidence type="ECO:0000256" key="5">
    <source>
        <dbReference type="ARBA" id="ARBA00022840"/>
    </source>
</evidence>
<evidence type="ECO:0000256" key="4">
    <source>
        <dbReference type="ARBA" id="ARBA00022806"/>
    </source>
</evidence>
<dbReference type="GO" id="GO:0005524">
    <property type="term" value="F:ATP binding"/>
    <property type="evidence" value="ECO:0007669"/>
    <property type="project" value="UniProtKB-KW"/>
</dbReference>